<dbReference type="GeneID" id="63684786"/>
<evidence type="ECO:0000256" key="2">
    <source>
        <dbReference type="ARBA" id="ARBA00022679"/>
    </source>
</evidence>
<accession>M5GBT7</accession>
<gene>
    <name evidence="4" type="ORF">DACRYDRAFT_113916</name>
</gene>
<keyword evidence="2 4" id="KW-0808">Transferase</keyword>
<dbReference type="AlphaFoldDB" id="M5GBT7"/>
<keyword evidence="5" id="KW-1185">Reference proteome</keyword>
<dbReference type="InterPro" id="IPR004033">
    <property type="entry name" value="UbiE/COQ5_MeTrFase"/>
</dbReference>
<dbReference type="STRING" id="1858805.M5GBT7"/>
<evidence type="ECO:0000256" key="3">
    <source>
        <dbReference type="ARBA" id="ARBA00022691"/>
    </source>
</evidence>
<dbReference type="EMBL" id="JH795856">
    <property type="protein sequence ID" value="EJU05905.1"/>
    <property type="molecule type" value="Genomic_DNA"/>
</dbReference>
<dbReference type="Pfam" id="PF01209">
    <property type="entry name" value="Ubie_methyltran"/>
    <property type="match status" value="1"/>
</dbReference>
<keyword evidence="3" id="KW-0949">S-adenosyl-L-methionine</keyword>
<evidence type="ECO:0000256" key="1">
    <source>
        <dbReference type="ARBA" id="ARBA00022603"/>
    </source>
</evidence>
<reference evidence="4 5" key="1">
    <citation type="journal article" date="2012" name="Science">
        <title>The Paleozoic origin of enzymatic lignin decomposition reconstructed from 31 fungal genomes.</title>
        <authorList>
            <person name="Floudas D."/>
            <person name="Binder M."/>
            <person name="Riley R."/>
            <person name="Barry K."/>
            <person name="Blanchette R.A."/>
            <person name="Henrissat B."/>
            <person name="Martinez A.T."/>
            <person name="Otillar R."/>
            <person name="Spatafora J.W."/>
            <person name="Yadav J.S."/>
            <person name="Aerts A."/>
            <person name="Benoit I."/>
            <person name="Boyd A."/>
            <person name="Carlson A."/>
            <person name="Copeland A."/>
            <person name="Coutinho P.M."/>
            <person name="de Vries R.P."/>
            <person name="Ferreira P."/>
            <person name="Findley K."/>
            <person name="Foster B."/>
            <person name="Gaskell J."/>
            <person name="Glotzer D."/>
            <person name="Gorecki P."/>
            <person name="Heitman J."/>
            <person name="Hesse C."/>
            <person name="Hori C."/>
            <person name="Igarashi K."/>
            <person name="Jurgens J.A."/>
            <person name="Kallen N."/>
            <person name="Kersten P."/>
            <person name="Kohler A."/>
            <person name="Kuees U."/>
            <person name="Kumar T.K.A."/>
            <person name="Kuo A."/>
            <person name="LaButti K."/>
            <person name="Larrondo L.F."/>
            <person name="Lindquist E."/>
            <person name="Ling A."/>
            <person name="Lombard V."/>
            <person name="Lucas S."/>
            <person name="Lundell T."/>
            <person name="Martin R."/>
            <person name="McLaughlin D.J."/>
            <person name="Morgenstern I."/>
            <person name="Morin E."/>
            <person name="Murat C."/>
            <person name="Nagy L.G."/>
            <person name="Nolan M."/>
            <person name="Ohm R.A."/>
            <person name="Patyshakuliyeva A."/>
            <person name="Rokas A."/>
            <person name="Ruiz-Duenas F.J."/>
            <person name="Sabat G."/>
            <person name="Salamov A."/>
            <person name="Samejima M."/>
            <person name="Schmutz J."/>
            <person name="Slot J.C."/>
            <person name="St John F."/>
            <person name="Stenlid J."/>
            <person name="Sun H."/>
            <person name="Sun S."/>
            <person name="Syed K."/>
            <person name="Tsang A."/>
            <person name="Wiebenga A."/>
            <person name="Young D."/>
            <person name="Pisabarro A."/>
            <person name="Eastwood D.C."/>
            <person name="Martin F."/>
            <person name="Cullen D."/>
            <person name="Grigoriev I.V."/>
            <person name="Hibbett D.S."/>
        </authorList>
    </citation>
    <scope>NUCLEOTIDE SEQUENCE [LARGE SCALE GENOMIC DNA]</scope>
    <source>
        <strain evidence="4 5">DJM-731 SS1</strain>
    </source>
</reference>
<dbReference type="PANTHER" id="PTHR43591">
    <property type="entry name" value="METHYLTRANSFERASE"/>
    <property type="match status" value="1"/>
</dbReference>
<sequence length="286" mass="31760">MPNPTDDAKCKVAADWTRDLTIQGWRKWQPEMHAGSEETSRLIINLGGIDSGMRVLDLASGSGDPALSIAHVVGGEGHVIATDMSEGMLRIAQDCAEKEGLGNLSFRVADMEQLPFEDASFDRVTCRFGIMFVPDHVRAMREMLRVLKPGGKVVLVCWAHWDQPFHAGNIAIIKRGLGPAPPPGTQALTPFRFQEAGTLGTAMRQAGLENVQEQECRVPWDFPGSAKRFWEMWYDIAAPYRSIIDGLEPKEREEFVREVLEVWTPRENGPFLHLGVRIVVGVGEKA</sequence>
<dbReference type="PROSITE" id="PS51608">
    <property type="entry name" value="SAM_MT_UBIE"/>
    <property type="match status" value="1"/>
</dbReference>
<dbReference type="SUPFAM" id="SSF53335">
    <property type="entry name" value="S-adenosyl-L-methionine-dependent methyltransferases"/>
    <property type="match status" value="1"/>
</dbReference>
<organism evidence="4 5">
    <name type="scientific">Dacryopinax primogenitus (strain DJM 731)</name>
    <name type="common">Brown rot fungus</name>
    <dbReference type="NCBI Taxonomy" id="1858805"/>
    <lineage>
        <taxon>Eukaryota</taxon>
        <taxon>Fungi</taxon>
        <taxon>Dikarya</taxon>
        <taxon>Basidiomycota</taxon>
        <taxon>Agaricomycotina</taxon>
        <taxon>Dacrymycetes</taxon>
        <taxon>Dacrymycetales</taxon>
        <taxon>Dacrymycetaceae</taxon>
        <taxon>Dacryopinax</taxon>
    </lineage>
</organism>
<name>M5GBT7_DACPD</name>
<dbReference type="InterPro" id="IPR029063">
    <property type="entry name" value="SAM-dependent_MTases_sf"/>
</dbReference>
<evidence type="ECO:0000313" key="4">
    <source>
        <dbReference type="EMBL" id="EJU05905.1"/>
    </source>
</evidence>
<evidence type="ECO:0000313" key="5">
    <source>
        <dbReference type="Proteomes" id="UP000030653"/>
    </source>
</evidence>
<dbReference type="GO" id="GO:0008168">
    <property type="term" value="F:methyltransferase activity"/>
    <property type="evidence" value="ECO:0007669"/>
    <property type="project" value="UniProtKB-KW"/>
</dbReference>
<dbReference type="Proteomes" id="UP000030653">
    <property type="component" value="Unassembled WGS sequence"/>
</dbReference>
<dbReference type="RefSeq" id="XP_040632799.1">
    <property type="nucleotide sequence ID" value="XM_040769724.1"/>
</dbReference>
<keyword evidence="1 4" id="KW-0489">Methyltransferase</keyword>
<dbReference type="Gene3D" id="3.40.50.150">
    <property type="entry name" value="Vaccinia Virus protein VP39"/>
    <property type="match status" value="1"/>
</dbReference>
<dbReference type="HOGENOM" id="CLU_037990_2_3_1"/>
<dbReference type="PANTHER" id="PTHR43591:SF24">
    <property type="entry name" value="2-METHOXY-6-POLYPRENYL-1,4-BENZOQUINOL METHYLASE, MITOCHONDRIAL"/>
    <property type="match status" value="1"/>
</dbReference>
<dbReference type="GO" id="GO:0032259">
    <property type="term" value="P:methylation"/>
    <property type="evidence" value="ECO:0007669"/>
    <property type="project" value="UniProtKB-KW"/>
</dbReference>
<dbReference type="CDD" id="cd02440">
    <property type="entry name" value="AdoMet_MTases"/>
    <property type="match status" value="1"/>
</dbReference>
<proteinExistence type="predicted"/>
<dbReference type="OrthoDB" id="10017101at2759"/>
<protein>
    <submittedName>
        <fullName evidence="4">S-adenosyl-L-methionine-dependent methyltransferase</fullName>
    </submittedName>
</protein>